<evidence type="ECO:0000256" key="5">
    <source>
        <dbReference type="SAM" id="Coils"/>
    </source>
</evidence>
<dbReference type="Pfam" id="PF16495">
    <property type="entry name" value="SWIRM-assoc_1"/>
    <property type="match status" value="1"/>
</dbReference>
<accession>A0AB40BB01</accession>
<dbReference type="InterPro" id="IPR009057">
    <property type="entry name" value="Homeodomain-like_sf"/>
</dbReference>
<dbReference type="PROSITE" id="PS51293">
    <property type="entry name" value="SANT"/>
    <property type="match status" value="1"/>
</dbReference>
<dbReference type="GeneID" id="120260945"/>
<keyword evidence="5" id="KW-0175">Coiled coil</keyword>
<name>A0AB40BB01_DIOCR</name>
<evidence type="ECO:0000259" key="8">
    <source>
        <dbReference type="PROSITE" id="PS50934"/>
    </source>
</evidence>
<dbReference type="PROSITE" id="PS50934">
    <property type="entry name" value="SWIRM"/>
    <property type="match status" value="1"/>
</dbReference>
<dbReference type="Gene3D" id="1.10.10.10">
    <property type="entry name" value="Winged helix-like DNA-binding domain superfamily/Winged helix DNA-binding domain"/>
    <property type="match status" value="1"/>
</dbReference>
<dbReference type="Gene3D" id="1.10.10.60">
    <property type="entry name" value="Homeodomain-like"/>
    <property type="match status" value="1"/>
</dbReference>
<dbReference type="CDD" id="cd00167">
    <property type="entry name" value="SANT"/>
    <property type="match status" value="1"/>
</dbReference>
<dbReference type="InterPro" id="IPR032451">
    <property type="entry name" value="SMARCC_C"/>
</dbReference>
<evidence type="ECO:0000259" key="7">
    <source>
        <dbReference type="PROSITE" id="PS50090"/>
    </source>
</evidence>
<feature type="coiled-coil region" evidence="5">
    <location>
        <begin position="478"/>
        <end position="531"/>
    </location>
</feature>
<protein>
    <submittedName>
        <fullName evidence="11">SWI/SNF complex subunit SWI3A isoform X1</fullName>
    </submittedName>
</protein>
<evidence type="ECO:0000313" key="11">
    <source>
        <dbReference type="RefSeq" id="XP_039124472.1"/>
    </source>
</evidence>
<dbReference type="GO" id="GO:0003677">
    <property type="term" value="F:DNA binding"/>
    <property type="evidence" value="ECO:0007669"/>
    <property type="project" value="UniProtKB-KW"/>
</dbReference>
<dbReference type="RefSeq" id="XP_039124472.1">
    <property type="nucleotide sequence ID" value="XM_039268538.1"/>
</dbReference>
<dbReference type="SUPFAM" id="SSF46689">
    <property type="entry name" value="Homeodomain-like"/>
    <property type="match status" value="2"/>
</dbReference>
<evidence type="ECO:0000256" key="1">
    <source>
        <dbReference type="ARBA" id="ARBA00023015"/>
    </source>
</evidence>
<gene>
    <name evidence="11" type="primary">LOC120260945</name>
</gene>
<proteinExistence type="predicted"/>
<feature type="domain" description="SANT" evidence="9">
    <location>
        <begin position="240"/>
        <end position="291"/>
    </location>
</feature>
<evidence type="ECO:0000259" key="9">
    <source>
        <dbReference type="PROSITE" id="PS51293"/>
    </source>
</evidence>
<feature type="domain" description="SWIRM" evidence="8">
    <location>
        <begin position="24"/>
        <end position="121"/>
    </location>
</feature>
<feature type="region of interest" description="Disordered" evidence="6">
    <location>
        <begin position="220"/>
        <end position="241"/>
    </location>
</feature>
<keyword evidence="2" id="KW-0238">DNA-binding</keyword>
<keyword evidence="10" id="KW-1185">Reference proteome</keyword>
<dbReference type="InterPro" id="IPR036388">
    <property type="entry name" value="WH-like_DNA-bd_sf"/>
</dbReference>
<evidence type="ECO:0000256" key="2">
    <source>
        <dbReference type="ARBA" id="ARBA00023125"/>
    </source>
</evidence>
<dbReference type="InterPro" id="IPR007526">
    <property type="entry name" value="SWIRM"/>
</dbReference>
<evidence type="ECO:0000256" key="6">
    <source>
        <dbReference type="SAM" id="MobiDB-lite"/>
    </source>
</evidence>
<dbReference type="InterPro" id="IPR017884">
    <property type="entry name" value="SANT_dom"/>
</dbReference>
<sequence length="561" mass="61793">MAPPPHEEDDAEVSCSKLSDREFYTIPASSSWFQWDEIHETERRSIPEFFDGSSVSKNPRVYKEYRDFIISKYREEPSRRLTFTEVRKSLIGDVGALHRVFLFLDGWGLINFGVPAVEARDDGCTAVTVSSVVEEGVPAGLRIVPASAVAGGTQGSTAGGESVFRLPPLTSYTDAFGDWVPGKGPVCGVCGNHCQHGQYEKTMQDGFFKCQKCSLDNGNGEGKSADGSKTNDHMNGNGDIGTRSWTDAETLLLLEAVMKHGDDWNLIAQHVRTKNKIDCIARLVQLPFGEHILGTINGKCEIRNSSSQAANIRTIHHGTIENSQEIMSTEDKPDIQNDEEKVVEESCAAPPLKKRRKQSIIDATDSLMQKVAILSTAAGPDVAAAAADAAISALRKENPDVMNFFAADQHEATGKFASYETQNELGSELVNEGQDVQKNKAADTSEPVPEKFAATAFRVRAAVATALGAIAAHAKLLADQEEREIEHLMASIIDMQLKKIQHKMKHFEELESIMEKEYANIQQQKESILEEWITVLQESVRAGIPRWRDHAIPWSLLNSVL</sequence>
<keyword evidence="4" id="KW-0539">Nucleus</keyword>
<keyword evidence="1" id="KW-0805">Transcription regulation</keyword>
<keyword evidence="3" id="KW-0804">Transcription</keyword>
<dbReference type="PROSITE" id="PS50090">
    <property type="entry name" value="MYB_LIKE"/>
    <property type="match status" value="1"/>
</dbReference>
<dbReference type="FunFam" id="1.10.10.10:FF:000020">
    <property type="entry name" value="SWI/SNF complex subunit SMARCC2 isoform c"/>
    <property type="match status" value="1"/>
</dbReference>
<dbReference type="AlphaFoldDB" id="A0AB40BB01"/>
<dbReference type="Proteomes" id="UP001515500">
    <property type="component" value="Chromosome 5"/>
</dbReference>
<feature type="domain" description="Myb-like" evidence="7">
    <location>
        <begin position="237"/>
        <end position="282"/>
    </location>
</feature>
<dbReference type="Pfam" id="PF04433">
    <property type="entry name" value="SWIRM"/>
    <property type="match status" value="1"/>
</dbReference>
<dbReference type="Pfam" id="PF00249">
    <property type="entry name" value="Myb_DNA-binding"/>
    <property type="match status" value="1"/>
</dbReference>
<organism evidence="10 11">
    <name type="scientific">Dioscorea cayennensis subsp. rotundata</name>
    <name type="common">White Guinea yam</name>
    <name type="synonym">Dioscorea rotundata</name>
    <dbReference type="NCBI Taxonomy" id="55577"/>
    <lineage>
        <taxon>Eukaryota</taxon>
        <taxon>Viridiplantae</taxon>
        <taxon>Streptophyta</taxon>
        <taxon>Embryophyta</taxon>
        <taxon>Tracheophyta</taxon>
        <taxon>Spermatophyta</taxon>
        <taxon>Magnoliopsida</taxon>
        <taxon>Liliopsida</taxon>
        <taxon>Dioscoreales</taxon>
        <taxon>Dioscoreaceae</taxon>
        <taxon>Dioscorea</taxon>
    </lineage>
</organism>
<evidence type="ECO:0000313" key="10">
    <source>
        <dbReference type="Proteomes" id="UP001515500"/>
    </source>
</evidence>
<dbReference type="PANTHER" id="PTHR12802">
    <property type="entry name" value="SWI/SNF COMPLEX-RELATED"/>
    <property type="match status" value="1"/>
</dbReference>
<dbReference type="InterPro" id="IPR001005">
    <property type="entry name" value="SANT/Myb"/>
</dbReference>
<dbReference type="PANTHER" id="PTHR12802:SF140">
    <property type="entry name" value="SWI_SNF COMPLEX SUBUNIT SWI3A"/>
    <property type="match status" value="1"/>
</dbReference>
<reference evidence="11" key="1">
    <citation type="submission" date="2025-08" db="UniProtKB">
        <authorList>
            <consortium name="RefSeq"/>
        </authorList>
    </citation>
    <scope>IDENTIFICATION</scope>
</reference>
<evidence type="ECO:0000256" key="3">
    <source>
        <dbReference type="ARBA" id="ARBA00023163"/>
    </source>
</evidence>
<feature type="compositionally biased region" description="Basic and acidic residues" evidence="6">
    <location>
        <begin position="223"/>
        <end position="232"/>
    </location>
</feature>
<dbReference type="SMART" id="SM00717">
    <property type="entry name" value="SANT"/>
    <property type="match status" value="1"/>
</dbReference>
<dbReference type="GO" id="GO:0005634">
    <property type="term" value="C:nucleus"/>
    <property type="evidence" value="ECO:0007669"/>
    <property type="project" value="EnsemblPlants"/>
</dbReference>
<evidence type="ECO:0000256" key="4">
    <source>
        <dbReference type="ARBA" id="ARBA00023242"/>
    </source>
</evidence>